<reference evidence="1" key="1">
    <citation type="submission" date="2022-08" db="EMBL/GenBank/DDBJ databases">
        <authorList>
            <consortium name="DOE Joint Genome Institute"/>
            <person name="Min B."/>
            <person name="Riley R."/>
            <person name="Sierra-Patev S."/>
            <person name="Naranjo-Ortiz M."/>
            <person name="Looney B."/>
            <person name="Konkel Z."/>
            <person name="Slot J.C."/>
            <person name="Sakamoto Y."/>
            <person name="Steenwyk J.L."/>
            <person name="Rokas A."/>
            <person name="Carro J."/>
            <person name="Camarero S."/>
            <person name="Ferreira P."/>
            <person name="Molpeceres G."/>
            <person name="Ruiz-Duenas F.J."/>
            <person name="Serrano A."/>
            <person name="Henrissat B."/>
            <person name="Drula E."/>
            <person name="Hughes K.W."/>
            <person name="Mata J.L."/>
            <person name="Ishikawa N.K."/>
            <person name="Vargas-Isla R."/>
            <person name="Ushijima S."/>
            <person name="Smith C.A."/>
            <person name="Ahrendt S."/>
            <person name="Andreopoulos W."/>
            <person name="He G."/>
            <person name="Labutti K."/>
            <person name="Lipzen A."/>
            <person name="Ng V."/>
            <person name="Sandor L."/>
            <person name="Barry K."/>
            <person name="Martinez A.T."/>
            <person name="Xiao Y."/>
            <person name="Gibbons J.G."/>
            <person name="Terashima K."/>
            <person name="Hibbett D.S."/>
            <person name="Grigoriev I.V."/>
        </authorList>
    </citation>
    <scope>NUCLEOTIDE SEQUENCE</scope>
    <source>
        <strain evidence="1">TFB10291</strain>
    </source>
</reference>
<evidence type="ECO:0000313" key="1">
    <source>
        <dbReference type="EMBL" id="KAJ3781133.1"/>
    </source>
</evidence>
<gene>
    <name evidence="1" type="ORF">GGU10DRAFT_379856</name>
</gene>
<dbReference type="EMBL" id="MU793599">
    <property type="protein sequence ID" value="KAJ3781133.1"/>
    <property type="molecule type" value="Genomic_DNA"/>
</dbReference>
<name>A0AA38KWX4_9AGAR</name>
<comment type="caution">
    <text evidence="1">The sequence shown here is derived from an EMBL/GenBank/DDBJ whole genome shotgun (WGS) entry which is preliminary data.</text>
</comment>
<accession>A0AA38KWX4</accession>
<proteinExistence type="predicted"/>
<keyword evidence="2" id="KW-1185">Reference proteome</keyword>
<organism evidence="1 2">
    <name type="scientific">Lentinula aff. detonsa</name>
    <dbReference type="NCBI Taxonomy" id="2804958"/>
    <lineage>
        <taxon>Eukaryota</taxon>
        <taxon>Fungi</taxon>
        <taxon>Dikarya</taxon>
        <taxon>Basidiomycota</taxon>
        <taxon>Agaricomycotina</taxon>
        <taxon>Agaricomycetes</taxon>
        <taxon>Agaricomycetidae</taxon>
        <taxon>Agaricales</taxon>
        <taxon>Marasmiineae</taxon>
        <taxon>Omphalotaceae</taxon>
        <taxon>Lentinula</taxon>
    </lineage>
</organism>
<protein>
    <submittedName>
        <fullName evidence="1">Uncharacterized protein</fullName>
    </submittedName>
</protein>
<dbReference type="Proteomes" id="UP001163798">
    <property type="component" value="Unassembled WGS sequence"/>
</dbReference>
<dbReference type="AlphaFoldDB" id="A0AA38KWX4"/>
<sequence length="82" mass="9347">MSTTLSPARQAHSNSPTIVEGDAGLQAFLAAAQQEAQEKWEGEVIEKDAEAVMEFEQEVVHKWFLALAVRLFCERLSRQWWD</sequence>
<evidence type="ECO:0000313" key="2">
    <source>
        <dbReference type="Proteomes" id="UP001163798"/>
    </source>
</evidence>